<dbReference type="RefSeq" id="WP_013142850.1">
    <property type="nucleotide sequence ID" value="NC_014205.1"/>
</dbReference>
<evidence type="ECO:0000313" key="3">
    <source>
        <dbReference type="Proteomes" id="UP000002573"/>
    </source>
</evidence>
<evidence type="ECO:0000313" key="2">
    <source>
        <dbReference type="EMBL" id="ADI31652.1"/>
    </source>
</evidence>
<reference evidence="3" key="1">
    <citation type="submission" date="2010-05" db="EMBL/GenBank/DDBJ databases">
        <title>Complete sequence of Staphylothermus hellenicus DSM 12710.</title>
        <authorList>
            <consortium name="US DOE Joint Genome Institute"/>
            <person name="Lucas S."/>
            <person name="Copeland A."/>
            <person name="Lapidus A."/>
            <person name="Cheng J.-F."/>
            <person name="Bruce D."/>
            <person name="Goodwin L."/>
            <person name="Pitluck S."/>
            <person name="Davenport K."/>
            <person name="Detter J.C."/>
            <person name="Han C."/>
            <person name="Tapia R."/>
            <person name="Larimer F."/>
            <person name="Land M."/>
            <person name="Hauser L."/>
            <person name="Kyrpides N."/>
            <person name="Mikhailova N."/>
            <person name="Anderson I.J."/>
            <person name="Woyke T."/>
        </authorList>
    </citation>
    <scope>NUCLEOTIDE SEQUENCE [LARGE SCALE GENOMIC DNA]</scope>
    <source>
        <strain evidence="3">DSM 12710 / JCM 10830 / BK20S6-10-b1 / P8</strain>
    </source>
</reference>
<accession>D7DBV5</accession>
<dbReference type="EMBL" id="CP002051">
    <property type="protein sequence ID" value="ADI31652.1"/>
    <property type="molecule type" value="Genomic_DNA"/>
</dbReference>
<dbReference type="GeneID" id="9233810"/>
<feature type="region of interest" description="Disordered" evidence="1">
    <location>
        <begin position="1"/>
        <end position="86"/>
    </location>
</feature>
<gene>
    <name evidence="2" type="ordered locus">Shell_0521</name>
</gene>
<keyword evidence="3" id="KW-1185">Reference proteome</keyword>
<dbReference type="AlphaFoldDB" id="D7DBV5"/>
<reference evidence="2 3" key="2">
    <citation type="journal article" date="2011" name="Stand. Genomic Sci.">
        <title>Complete genome sequence of Staphylothermus hellenicus P8.</title>
        <authorList>
            <person name="Anderson I."/>
            <person name="Wirth R."/>
            <person name="Lucas S."/>
            <person name="Copeland A."/>
            <person name="Lapidus A."/>
            <person name="Cheng J.F."/>
            <person name="Goodwin L."/>
            <person name="Pitluck S."/>
            <person name="Davenport K."/>
            <person name="Detter J.C."/>
            <person name="Han C."/>
            <person name="Tapia R."/>
            <person name="Land M."/>
            <person name="Hauser L."/>
            <person name="Pati A."/>
            <person name="Mikhailova N."/>
            <person name="Woyke T."/>
            <person name="Klenk H.P."/>
            <person name="Kyrpides N."/>
            <person name="Ivanova N."/>
        </authorList>
    </citation>
    <scope>NUCLEOTIDE SEQUENCE [LARGE SCALE GENOMIC DNA]</scope>
    <source>
        <strain evidence="3">DSM 12710 / JCM 10830 / BK20S6-10-b1 / P8</strain>
    </source>
</reference>
<feature type="compositionally biased region" description="Polar residues" evidence="1">
    <location>
        <begin position="33"/>
        <end position="45"/>
    </location>
</feature>
<protein>
    <submittedName>
        <fullName evidence="2">Uncharacterized protein</fullName>
    </submittedName>
</protein>
<proteinExistence type="predicted"/>
<dbReference type="OrthoDB" id="19363at2157"/>
<sequence>MPRKKKTRHGKHKTLLDYFSKFEEPNKQVANGIGSNPTGSNNKSAGKNMGESLEKRVSEKTLGVEPGGSSPEQIDQSTKNQQVEKNNKNELLELLSILETGKKKTNKQVENMEDFKPSSVSFLDKNINIAFEGSIIDVDLGQLRLPTGKILEEIFEKGLGKDDVTCYNNGKCSDGVSIGETYTDKYGFLRQRGYINTTRLPVYMDWIVEEGIVKPILERAYGLKTNRGAVALIPEDYLCELQLRYGIKLLNFDKCKGHKSIVEWGIKTTRRKRRK</sequence>
<organism evidence="2 3">
    <name type="scientific">Staphylothermus hellenicus (strain DSM 12710 / JCM 10830 / BK20S6-10-b1 / P8)</name>
    <dbReference type="NCBI Taxonomy" id="591019"/>
    <lineage>
        <taxon>Archaea</taxon>
        <taxon>Thermoproteota</taxon>
        <taxon>Thermoprotei</taxon>
        <taxon>Desulfurococcales</taxon>
        <taxon>Desulfurococcaceae</taxon>
        <taxon>Staphylothermus</taxon>
    </lineage>
</organism>
<evidence type="ECO:0000256" key="1">
    <source>
        <dbReference type="SAM" id="MobiDB-lite"/>
    </source>
</evidence>
<dbReference type="HOGENOM" id="CLU_1017880_0_0_2"/>
<dbReference type="Proteomes" id="UP000002573">
    <property type="component" value="Chromosome"/>
</dbReference>
<name>D7DBV5_STAHD</name>
<dbReference type="eggNOG" id="arCOG08840">
    <property type="taxonomic scope" value="Archaea"/>
</dbReference>
<feature type="compositionally biased region" description="Basic residues" evidence="1">
    <location>
        <begin position="1"/>
        <end position="13"/>
    </location>
</feature>
<dbReference type="KEGG" id="shc:Shell_0521"/>